<proteinExistence type="predicted"/>
<feature type="binding site" evidence="1">
    <location>
        <position position="180"/>
    </location>
    <ligand>
        <name>Zn(2+)</name>
        <dbReference type="ChEBI" id="CHEBI:29105"/>
    </ligand>
</feature>
<evidence type="ECO:0000313" key="2">
    <source>
        <dbReference type="EMBL" id="ANK63180.1"/>
    </source>
</evidence>
<name>A0A192H481_9LACO</name>
<dbReference type="InterPro" id="IPR052891">
    <property type="entry name" value="DNA-3mA_glycosylase"/>
</dbReference>
<dbReference type="GeneID" id="42982715"/>
<dbReference type="PANTHER" id="PTHR30037:SF4">
    <property type="entry name" value="DNA-3-METHYLADENINE GLYCOSYLASE I"/>
    <property type="match status" value="1"/>
</dbReference>
<protein>
    <recommendedName>
        <fullName evidence="4">DNA-3-methyladenine glycosylase I</fullName>
    </recommendedName>
</protein>
<keyword evidence="1" id="KW-0479">Metal-binding</keyword>
<feature type="binding site" evidence="1">
    <location>
        <position position="8"/>
    </location>
    <ligand>
        <name>Zn(2+)</name>
        <dbReference type="ChEBI" id="CHEBI:29105"/>
    </ligand>
</feature>
<gene>
    <name evidence="2" type="ORF">AYR53_10635</name>
</gene>
<dbReference type="SUPFAM" id="SSF48150">
    <property type="entry name" value="DNA-glycosylase"/>
    <property type="match status" value="1"/>
</dbReference>
<dbReference type="Pfam" id="PF03352">
    <property type="entry name" value="Adenine_glyco"/>
    <property type="match status" value="1"/>
</dbReference>
<dbReference type="GO" id="GO:0008725">
    <property type="term" value="F:DNA-3-methyladenine glycosylase activity"/>
    <property type="evidence" value="ECO:0007669"/>
    <property type="project" value="InterPro"/>
</dbReference>
<dbReference type="PANTHER" id="PTHR30037">
    <property type="entry name" value="DNA-3-METHYLADENINE GLYCOSYLASE 1"/>
    <property type="match status" value="1"/>
</dbReference>
<evidence type="ECO:0008006" key="4">
    <source>
        <dbReference type="Google" id="ProtNLM"/>
    </source>
</evidence>
<dbReference type="AlphaFoldDB" id="A0A192H481"/>
<sequence length="207" mass="23756">MIIKRQRCPWAEQDQNTRYYHDVVWGTPIIQDDEIFKRLALQVFQSGLNQRLLLRKEQALNQAFKAFASDQVALFGEQKVTELLTDATLIRNRQKVLAVIENARLLVQLQKRQIYLTNIIWTEGSSDPQFNDQQAIPAFTNQSVKLAAELRQLGFRFMGPTNCYALLVTCGVINGHLTTCSRHKEVAAQQKLAAKRLLVAEKKRMID</sequence>
<reference evidence="2 3" key="1">
    <citation type="submission" date="2016-03" db="EMBL/GenBank/DDBJ databases">
        <title>Pediococcus and Lactobacillus from brewery environment - whole genome sequencing and assembly.</title>
        <authorList>
            <person name="Behr J."/>
            <person name="Geissler A.J."/>
            <person name="Vogel R.F."/>
        </authorList>
    </citation>
    <scope>NUCLEOTIDE SEQUENCE [LARGE SCALE GENOMIC DNA]</scope>
    <source>
        <strain evidence="2 3">TMW 1.1989</strain>
    </source>
</reference>
<dbReference type="RefSeq" id="WP_082918506.1">
    <property type="nucleotide sequence ID" value="NZ_CP014623.1"/>
</dbReference>
<dbReference type="Proteomes" id="UP000078582">
    <property type="component" value="Chromosome"/>
</dbReference>
<dbReference type="KEGG" id="lbt:AYR52_05605"/>
<dbReference type="OrthoDB" id="9807664at2"/>
<dbReference type="EMBL" id="CP014873">
    <property type="protein sequence ID" value="ANK63180.1"/>
    <property type="molecule type" value="Genomic_DNA"/>
</dbReference>
<accession>A0A192H481</accession>
<dbReference type="GO" id="GO:0046872">
    <property type="term" value="F:metal ion binding"/>
    <property type="evidence" value="ECO:0007669"/>
    <property type="project" value="UniProtKB-KW"/>
</dbReference>
<evidence type="ECO:0000256" key="1">
    <source>
        <dbReference type="PIRSR" id="PIRSR605019-1"/>
    </source>
</evidence>
<dbReference type="InterPro" id="IPR005019">
    <property type="entry name" value="Adenine_glyco"/>
</dbReference>
<evidence type="ECO:0000313" key="3">
    <source>
        <dbReference type="Proteomes" id="UP000078582"/>
    </source>
</evidence>
<dbReference type="InterPro" id="IPR011257">
    <property type="entry name" value="DNA_glycosylase"/>
</dbReference>
<organism evidence="2 3">
    <name type="scientific">Loigolactobacillus backii</name>
    <dbReference type="NCBI Taxonomy" id="375175"/>
    <lineage>
        <taxon>Bacteria</taxon>
        <taxon>Bacillati</taxon>
        <taxon>Bacillota</taxon>
        <taxon>Bacilli</taxon>
        <taxon>Lactobacillales</taxon>
        <taxon>Lactobacillaceae</taxon>
        <taxon>Loigolactobacillus</taxon>
    </lineage>
</organism>
<dbReference type="Gene3D" id="1.10.340.30">
    <property type="entry name" value="Hypothetical protein, domain 2"/>
    <property type="match status" value="1"/>
</dbReference>
<feature type="binding site" evidence="1">
    <location>
        <position position="21"/>
    </location>
    <ligand>
        <name>Zn(2+)</name>
        <dbReference type="ChEBI" id="CHEBI:29105"/>
    </ligand>
</feature>
<keyword evidence="1" id="KW-0862">Zinc</keyword>
<keyword evidence="3" id="KW-1185">Reference proteome</keyword>
<dbReference type="GO" id="GO:0006284">
    <property type="term" value="P:base-excision repair"/>
    <property type="evidence" value="ECO:0007669"/>
    <property type="project" value="InterPro"/>
</dbReference>
<dbReference type="STRING" id="375175.AYR53_10635"/>
<feature type="binding site" evidence="1">
    <location>
        <position position="176"/>
    </location>
    <ligand>
        <name>Zn(2+)</name>
        <dbReference type="ChEBI" id="CHEBI:29105"/>
    </ligand>
</feature>